<protein>
    <submittedName>
        <fullName evidence="2">Uncharacterized protein</fullName>
    </submittedName>
</protein>
<feature type="region of interest" description="Disordered" evidence="1">
    <location>
        <begin position="122"/>
        <end position="163"/>
    </location>
</feature>
<gene>
    <name evidence="2" type="ORF">FOL47_004073</name>
</gene>
<accession>A0A7J6M4J7</accession>
<feature type="compositionally biased region" description="Low complexity" evidence="1">
    <location>
        <begin position="145"/>
        <end position="157"/>
    </location>
</feature>
<proteinExistence type="predicted"/>
<keyword evidence="3" id="KW-1185">Reference proteome</keyword>
<organism evidence="2 3">
    <name type="scientific">Perkinsus chesapeaki</name>
    <name type="common">Clam parasite</name>
    <name type="synonym">Perkinsus andrewsi</name>
    <dbReference type="NCBI Taxonomy" id="330153"/>
    <lineage>
        <taxon>Eukaryota</taxon>
        <taxon>Sar</taxon>
        <taxon>Alveolata</taxon>
        <taxon>Perkinsozoa</taxon>
        <taxon>Perkinsea</taxon>
        <taxon>Perkinsida</taxon>
        <taxon>Perkinsidae</taxon>
        <taxon>Perkinsus</taxon>
    </lineage>
</organism>
<comment type="caution">
    <text evidence="2">The sequence shown here is derived from an EMBL/GenBank/DDBJ whole genome shotgun (WGS) entry which is preliminary data.</text>
</comment>
<evidence type="ECO:0000313" key="2">
    <source>
        <dbReference type="EMBL" id="KAF4666472.1"/>
    </source>
</evidence>
<name>A0A7J6M4J7_PERCH</name>
<dbReference type="AlphaFoldDB" id="A0A7J6M4J7"/>
<sequence length="225" mass="24350">MLYYGGFSAPAIPPFAYSAPVPPPHEEISLDQDDDVRLPMPVSARLVGSRIVAIDPPADHAVSRHSSITSLGAASYVQQIAAPARQVARFPSASALQRGSVTGRDPIERLPASTQMRAALLRSASARPSVTRTTSHERFTRHTVSSSNRSLSAKSLAPSPTNRLRAEALRDEIAGLKRKIVQLKDDRQTNRETIEVLTQVISDLGRSTAFANSLARSQSRSGRTF</sequence>
<dbReference type="OrthoDB" id="10535068at2759"/>
<dbReference type="EMBL" id="JAAPAO010000234">
    <property type="protein sequence ID" value="KAF4666472.1"/>
    <property type="molecule type" value="Genomic_DNA"/>
</dbReference>
<reference evidence="2 3" key="1">
    <citation type="submission" date="2020-04" db="EMBL/GenBank/DDBJ databases">
        <title>Perkinsus chesapeaki whole genome sequence.</title>
        <authorList>
            <person name="Bogema D.R."/>
        </authorList>
    </citation>
    <scope>NUCLEOTIDE SEQUENCE [LARGE SCALE GENOMIC DNA]</scope>
    <source>
        <strain evidence="2">ATCC PRA-425</strain>
    </source>
</reference>
<dbReference type="Proteomes" id="UP000591131">
    <property type="component" value="Unassembled WGS sequence"/>
</dbReference>
<evidence type="ECO:0000313" key="3">
    <source>
        <dbReference type="Proteomes" id="UP000591131"/>
    </source>
</evidence>
<evidence type="ECO:0000256" key="1">
    <source>
        <dbReference type="SAM" id="MobiDB-lite"/>
    </source>
</evidence>